<dbReference type="Pfam" id="PF00512">
    <property type="entry name" value="HisKA"/>
    <property type="match status" value="1"/>
</dbReference>
<keyword evidence="6 16" id="KW-0808">Transferase</keyword>
<organism evidence="16 17">
    <name type="scientific">Lactococcus lactis subsp. cremoris (strain MG1363)</name>
    <dbReference type="NCBI Taxonomy" id="416870"/>
    <lineage>
        <taxon>Bacteria</taxon>
        <taxon>Bacillati</taxon>
        <taxon>Bacillota</taxon>
        <taxon>Bacilli</taxon>
        <taxon>Lactobacillales</taxon>
        <taxon>Streptococcaceae</taxon>
        <taxon>Lactococcus</taxon>
        <taxon>Lactococcus cremoris subsp. cremoris</taxon>
    </lineage>
</organism>
<dbReference type="EMBL" id="AM406671">
    <property type="protein sequence ID" value="CAL97503.1"/>
    <property type="molecule type" value="Genomic_DNA"/>
</dbReference>
<accession>A2RJQ0</accession>
<dbReference type="InterPro" id="IPR050398">
    <property type="entry name" value="HssS/ArlS-like"/>
</dbReference>
<feature type="transmembrane region" description="Helical" evidence="13">
    <location>
        <begin position="33"/>
        <end position="53"/>
    </location>
</feature>
<evidence type="ECO:0000313" key="17">
    <source>
        <dbReference type="Proteomes" id="UP000000364"/>
    </source>
</evidence>
<dbReference type="GO" id="GO:0016020">
    <property type="term" value="C:membrane"/>
    <property type="evidence" value="ECO:0007669"/>
    <property type="project" value="UniProtKB-SubCell"/>
</dbReference>
<dbReference type="Pfam" id="PF00672">
    <property type="entry name" value="HAMP"/>
    <property type="match status" value="1"/>
</dbReference>
<dbReference type="InterPro" id="IPR003661">
    <property type="entry name" value="HisK_dim/P_dom"/>
</dbReference>
<keyword evidence="8 16" id="KW-0418">Kinase</keyword>
<evidence type="ECO:0000256" key="11">
    <source>
        <dbReference type="ARBA" id="ARBA00023136"/>
    </source>
</evidence>
<comment type="subcellular location">
    <subcellularLocation>
        <location evidence="2">Membrane</location>
        <topology evidence="2">Multi-pass membrane protein</topology>
    </subcellularLocation>
</comment>
<keyword evidence="7 13" id="KW-0812">Transmembrane</keyword>
<feature type="domain" description="Histidine kinase" evidence="14">
    <location>
        <begin position="279"/>
        <end position="496"/>
    </location>
</feature>
<protein>
    <recommendedName>
        <fullName evidence="4">Signal transduction histidine-protein kinase ArlS</fullName>
        <ecNumber evidence="3">2.7.13.3</ecNumber>
    </recommendedName>
</protein>
<sequence>MNANKKMKKLFTFNKKKETVEESSAKRSIMLRWAFANTVFCFITFTLFATLTYQLTISSFIKEEQRLLTGSMDSAEEVLEQADAPLNSTNLNTYIEATSKIQNGESEGMSLGSIIGTRKAFYIYDLNHKLLYSTNRHDFGFQKQGNNEMKEIQGENPGYLVQRKIVSKGTGQVVGYLQAFYDTTTYHRISNLLLVVLLILEIVALIVAQMIGYFMANYFMKPLEKLYQGMQEMASDPTNDFKPIEIESGDEIEELAHVYNDMMLKMKAYLEQQNRFVSDVSHELRTPLAVLDGHINLLNRWGKNDPEVLDESLQASLDEVDRMKKMLEEMLALARLENVDLSSEELDCDVGKVSNHALKNFQLLHEDFEIVLDNQLIYPVHARISENHFEQGLRILLDNAVKYSPDDRKEIVITVSEDEQFVITSVSDKGIGIAEEDINHLFERFFRADKARNREIGGTGLGLPILARLAENYQGEIEVSSELGIGSTFTLKFPKM</sequence>
<dbReference type="SMART" id="SM00388">
    <property type="entry name" value="HisKA"/>
    <property type="match status" value="1"/>
</dbReference>
<dbReference type="eggNOG" id="COG5002">
    <property type="taxonomic scope" value="Bacteria"/>
</dbReference>
<dbReference type="SMART" id="SM00304">
    <property type="entry name" value="HAMP"/>
    <property type="match status" value="1"/>
</dbReference>
<dbReference type="PANTHER" id="PTHR45528:SF12">
    <property type="entry name" value="SENSOR HISTIDINE KINASE ARSS"/>
    <property type="match status" value="1"/>
</dbReference>
<dbReference type="CDD" id="cd06225">
    <property type="entry name" value="HAMP"/>
    <property type="match status" value="1"/>
</dbReference>
<dbReference type="Gene3D" id="3.30.565.10">
    <property type="entry name" value="Histidine kinase-like ATPase, C-terminal domain"/>
    <property type="match status" value="1"/>
</dbReference>
<dbReference type="Gene3D" id="6.10.340.10">
    <property type="match status" value="1"/>
</dbReference>
<dbReference type="CDD" id="cd00082">
    <property type="entry name" value="HisKA"/>
    <property type="match status" value="1"/>
</dbReference>
<evidence type="ECO:0000259" key="14">
    <source>
        <dbReference type="PROSITE" id="PS50109"/>
    </source>
</evidence>
<keyword evidence="9 13" id="KW-1133">Transmembrane helix</keyword>
<name>A2RJQ0_LACLM</name>
<dbReference type="SMART" id="SM00387">
    <property type="entry name" value="HATPase_c"/>
    <property type="match status" value="1"/>
</dbReference>
<feature type="coiled-coil region" evidence="12">
    <location>
        <begin position="317"/>
        <end position="344"/>
    </location>
</feature>
<dbReference type="Pfam" id="PF18719">
    <property type="entry name" value="ArlS_N"/>
    <property type="match status" value="1"/>
</dbReference>
<evidence type="ECO:0000256" key="13">
    <source>
        <dbReference type="SAM" id="Phobius"/>
    </source>
</evidence>
<dbReference type="PROSITE" id="PS50109">
    <property type="entry name" value="HIS_KIN"/>
    <property type="match status" value="1"/>
</dbReference>
<dbReference type="InterPro" id="IPR036890">
    <property type="entry name" value="HATPase_C_sf"/>
</dbReference>
<dbReference type="InterPro" id="IPR036097">
    <property type="entry name" value="HisK_dim/P_sf"/>
</dbReference>
<comment type="catalytic activity">
    <reaction evidence="1">
        <text>ATP + protein L-histidine = ADP + protein N-phospho-L-histidine.</text>
        <dbReference type="EC" id="2.7.13.3"/>
    </reaction>
</comment>
<dbReference type="InterPro" id="IPR003660">
    <property type="entry name" value="HAMP_dom"/>
</dbReference>
<dbReference type="GO" id="GO:0000155">
    <property type="term" value="F:phosphorelay sensor kinase activity"/>
    <property type="evidence" value="ECO:0007669"/>
    <property type="project" value="InterPro"/>
</dbReference>
<dbReference type="PROSITE" id="PS50885">
    <property type="entry name" value="HAMP"/>
    <property type="match status" value="1"/>
</dbReference>
<evidence type="ECO:0000256" key="10">
    <source>
        <dbReference type="ARBA" id="ARBA00023012"/>
    </source>
</evidence>
<evidence type="ECO:0000313" key="16">
    <source>
        <dbReference type="EMBL" id="CAL97503.1"/>
    </source>
</evidence>
<dbReference type="FunFam" id="3.30.565.10:FF:000006">
    <property type="entry name" value="Sensor histidine kinase WalK"/>
    <property type="match status" value="1"/>
</dbReference>
<dbReference type="InterPro" id="IPR004358">
    <property type="entry name" value="Sig_transdc_His_kin-like_C"/>
</dbReference>
<dbReference type="PRINTS" id="PR00344">
    <property type="entry name" value="BCTRLSENSOR"/>
</dbReference>
<evidence type="ECO:0000256" key="9">
    <source>
        <dbReference type="ARBA" id="ARBA00022989"/>
    </source>
</evidence>
<evidence type="ECO:0000256" key="12">
    <source>
        <dbReference type="SAM" id="Coils"/>
    </source>
</evidence>
<gene>
    <name evidence="16" type="primary">kinA</name>
    <name evidence="16" type="ordered locus">llmg_0909</name>
</gene>
<dbReference type="InterPro" id="IPR005467">
    <property type="entry name" value="His_kinase_dom"/>
</dbReference>
<dbReference type="KEGG" id="llm:llmg_0909"/>
<dbReference type="PhylomeDB" id="A2RJQ0"/>
<evidence type="ECO:0000259" key="15">
    <source>
        <dbReference type="PROSITE" id="PS50885"/>
    </source>
</evidence>
<dbReference type="PANTHER" id="PTHR45528">
    <property type="entry name" value="SENSOR HISTIDINE KINASE CPXA"/>
    <property type="match status" value="1"/>
</dbReference>
<dbReference type="SUPFAM" id="SSF55874">
    <property type="entry name" value="ATPase domain of HSP90 chaperone/DNA topoisomerase II/histidine kinase"/>
    <property type="match status" value="1"/>
</dbReference>
<feature type="transmembrane region" description="Helical" evidence="13">
    <location>
        <begin position="192"/>
        <end position="216"/>
    </location>
</feature>
<evidence type="ECO:0000256" key="6">
    <source>
        <dbReference type="ARBA" id="ARBA00022679"/>
    </source>
</evidence>
<keyword evidence="10" id="KW-0902">Two-component regulatory system</keyword>
<dbReference type="STRING" id="416870.llmg_0909"/>
<evidence type="ECO:0000256" key="4">
    <source>
        <dbReference type="ARBA" id="ARBA00015735"/>
    </source>
</evidence>
<dbReference type="SMR" id="A2RJQ0"/>
<reference evidence="16 17" key="1">
    <citation type="journal article" date="2007" name="J. Bacteriol.">
        <title>The complete genome sequence of the lactic acid bacterial paradigm Lactococcus lactis subsp. cremoris MG1363.</title>
        <authorList>
            <person name="Wegmann U."/>
            <person name="O'Connell-Motherway M."/>
            <person name="Zomer A."/>
            <person name="Buist G."/>
            <person name="Shearman C."/>
            <person name="Canchaya C."/>
            <person name="Ventura M."/>
            <person name="Goesmann A."/>
            <person name="Gasson M.J."/>
            <person name="Kuipers O.P."/>
            <person name="van Sinderen D."/>
            <person name="Kok J."/>
        </authorList>
    </citation>
    <scope>NUCLEOTIDE SEQUENCE [LARGE SCALE GENOMIC DNA]</scope>
    <source>
        <strain evidence="16 17">MG1363</strain>
    </source>
</reference>
<proteinExistence type="predicted"/>
<keyword evidence="11 13" id="KW-0472">Membrane</keyword>
<evidence type="ECO:0000256" key="3">
    <source>
        <dbReference type="ARBA" id="ARBA00012438"/>
    </source>
</evidence>
<dbReference type="InterPro" id="IPR003594">
    <property type="entry name" value="HATPase_dom"/>
</dbReference>
<keyword evidence="12" id="KW-0175">Coiled coil</keyword>
<evidence type="ECO:0000256" key="8">
    <source>
        <dbReference type="ARBA" id="ARBA00022777"/>
    </source>
</evidence>
<dbReference type="FunFam" id="1.10.287.130:FF:000001">
    <property type="entry name" value="Two-component sensor histidine kinase"/>
    <property type="match status" value="1"/>
</dbReference>
<dbReference type="Gene3D" id="1.10.287.130">
    <property type="match status" value="1"/>
</dbReference>
<dbReference type="Pfam" id="PF02518">
    <property type="entry name" value="HATPase_c"/>
    <property type="match status" value="1"/>
</dbReference>
<evidence type="ECO:0000256" key="7">
    <source>
        <dbReference type="ARBA" id="ARBA00022692"/>
    </source>
</evidence>
<dbReference type="EC" id="2.7.13.3" evidence="3"/>
<dbReference type="AlphaFoldDB" id="A2RJQ0"/>
<evidence type="ECO:0000256" key="1">
    <source>
        <dbReference type="ARBA" id="ARBA00000085"/>
    </source>
</evidence>
<dbReference type="HOGENOM" id="CLU_000445_89_6_9"/>
<evidence type="ECO:0000256" key="2">
    <source>
        <dbReference type="ARBA" id="ARBA00004141"/>
    </source>
</evidence>
<dbReference type="SUPFAM" id="SSF47384">
    <property type="entry name" value="Homodimeric domain of signal transducing histidine kinase"/>
    <property type="match status" value="1"/>
</dbReference>
<dbReference type="InterPro" id="IPR041610">
    <property type="entry name" value="ArlS_N"/>
</dbReference>
<keyword evidence="5" id="KW-0597">Phosphoprotein</keyword>
<feature type="domain" description="HAMP" evidence="15">
    <location>
        <begin position="217"/>
        <end position="271"/>
    </location>
</feature>
<evidence type="ECO:0000256" key="5">
    <source>
        <dbReference type="ARBA" id="ARBA00022553"/>
    </source>
</evidence>
<dbReference type="Proteomes" id="UP000000364">
    <property type="component" value="Chromosome"/>
</dbReference>